<dbReference type="InterPro" id="IPR015943">
    <property type="entry name" value="WD40/YVTN_repeat-like_dom_sf"/>
</dbReference>
<dbReference type="SUPFAM" id="SSF50978">
    <property type="entry name" value="WD40 repeat-like"/>
    <property type="match status" value="1"/>
</dbReference>
<dbReference type="PANTHER" id="PTHR22838:SF0">
    <property type="entry name" value="WD REPEAT-CONTAINING PROTEIN 26"/>
    <property type="match status" value="1"/>
</dbReference>
<feature type="repeat" description="WD" evidence="3">
    <location>
        <begin position="525"/>
        <end position="558"/>
    </location>
</feature>
<dbReference type="PANTHER" id="PTHR22838">
    <property type="entry name" value="WD REPEAT PROTEIN 26-RELATED"/>
    <property type="match status" value="1"/>
</dbReference>
<keyword evidence="1 3" id="KW-0853">WD repeat</keyword>
<dbReference type="PROSITE" id="PS50896">
    <property type="entry name" value="LISH"/>
    <property type="match status" value="1"/>
</dbReference>
<dbReference type="SMART" id="SM00320">
    <property type="entry name" value="WD40"/>
    <property type="match status" value="7"/>
</dbReference>
<evidence type="ECO:0000256" key="1">
    <source>
        <dbReference type="ARBA" id="ARBA00022574"/>
    </source>
</evidence>
<organism evidence="4">
    <name type="scientific">Spongospora subterranea</name>
    <dbReference type="NCBI Taxonomy" id="70186"/>
    <lineage>
        <taxon>Eukaryota</taxon>
        <taxon>Sar</taxon>
        <taxon>Rhizaria</taxon>
        <taxon>Endomyxa</taxon>
        <taxon>Phytomyxea</taxon>
        <taxon>Plasmodiophorida</taxon>
        <taxon>Plasmodiophoridae</taxon>
        <taxon>Spongospora</taxon>
    </lineage>
</organism>
<evidence type="ECO:0000313" key="4">
    <source>
        <dbReference type="EMBL" id="CRZ03239.1"/>
    </source>
</evidence>
<name>A0A0H5R536_9EUKA</name>
<dbReference type="AlphaFoldDB" id="A0A0H5R536"/>
<feature type="repeat" description="WD" evidence="3">
    <location>
        <begin position="699"/>
        <end position="731"/>
    </location>
</feature>
<dbReference type="EMBL" id="HACM01002797">
    <property type="protein sequence ID" value="CRZ03239.1"/>
    <property type="molecule type" value="Transcribed_RNA"/>
</dbReference>
<dbReference type="InterPro" id="IPR006594">
    <property type="entry name" value="LisH"/>
</dbReference>
<evidence type="ECO:0000256" key="2">
    <source>
        <dbReference type="ARBA" id="ARBA00022737"/>
    </source>
</evidence>
<keyword evidence="2" id="KW-0677">Repeat</keyword>
<dbReference type="InterPro" id="IPR051350">
    <property type="entry name" value="WD_repeat-ST_regulator"/>
</dbReference>
<dbReference type="PROSITE" id="PS50294">
    <property type="entry name" value="WD_REPEATS_REGION"/>
    <property type="match status" value="2"/>
</dbReference>
<evidence type="ECO:0008006" key="5">
    <source>
        <dbReference type="Google" id="ProtNLM"/>
    </source>
</evidence>
<sequence>MTRAWTGSKRQKMSETNDRITTPAGYFVRRDELCRLIGQSLKTVGMDRSVQCFEKESNTRLSGERSSFLSEHVVNRNWEHLLVSFFLDSTAISSAEQEAREIIYRIQAFDLCSKRRHNEALECIRRSPQSLHGPLSQLLLFVDYDELKHYFESVFGEDSTSLASINHRLQKLLNFDDFIPENRLLFLIDLAYRNSMELPSRDGCDPLWANDSGHVENDRELENRVSISTPSGLNISFPEWMRILLQALIDLDLPETAAVLSSESKIMLDTSSLAAFRRVVLEGNWDEVYNFLPTELWQGTSKLFDARVSILKQEFFELCQANEFVEAIKLLVERDCPASLHGLAKYIIYTDSAQLLSAADFDGDSGTSRPQLLTFLEKLLVPDNFMPPSRLLILIDAAMDFQFRTCLYHNVPTDRNILLLKDHVCSDDSIPTILAQSVNGHTDEIWYVCFSHDGRRLASASKDSTVRVWIVNDSPPYLKHSNYLACEAKHVSFLCWAPDDSVLVVCSSKKKVSVWDPVTGSRFRLKGHLDQVLACAWTSRPSSAIFTGSIDQQIIMWSEIGEQLYSWRTNSAIHDLCVSSDGNFMYASASQSSVQIIDLTSKQIVGCIREPTQQITSCVLSADSQRLLITVVKPAEVHLWSVSDVNNPRLLERFVGSVQDKFIVRCTFGGVDSVFVASGSEDHRSLIWNRHTGQHIATLNGHSASVNSVSWNPVNPYMMVSASDDHSMLVWIARRFMDAKNTMEL</sequence>
<dbReference type="Gene3D" id="2.130.10.10">
    <property type="entry name" value="YVTN repeat-like/Quinoprotein amine dehydrogenase"/>
    <property type="match status" value="2"/>
</dbReference>
<dbReference type="InterPro" id="IPR036322">
    <property type="entry name" value="WD40_repeat_dom_sf"/>
</dbReference>
<accession>A0A0H5R536</accession>
<evidence type="ECO:0000256" key="3">
    <source>
        <dbReference type="PROSITE-ProRule" id="PRU00221"/>
    </source>
</evidence>
<proteinExistence type="predicted"/>
<dbReference type="PROSITE" id="PS50082">
    <property type="entry name" value="WD_REPEATS_2"/>
    <property type="match status" value="3"/>
</dbReference>
<dbReference type="CDD" id="cd00200">
    <property type="entry name" value="WD40"/>
    <property type="match status" value="1"/>
</dbReference>
<dbReference type="InterPro" id="IPR001680">
    <property type="entry name" value="WD40_rpt"/>
</dbReference>
<reference evidence="4" key="1">
    <citation type="submission" date="2015-04" db="EMBL/GenBank/DDBJ databases">
        <title>The genome sequence of the plant pathogenic Rhizarian Plasmodiophora brassicae reveals insights in its biotrophic life cycle and the origin of chitin synthesis.</title>
        <authorList>
            <person name="Schwelm A."/>
            <person name="Fogelqvist J."/>
            <person name="Knaust A."/>
            <person name="Julke S."/>
            <person name="Lilja T."/>
            <person name="Dhandapani V."/>
            <person name="Bonilla-Rosso G."/>
            <person name="Karlsson M."/>
            <person name="Shevchenko A."/>
            <person name="Choi S.R."/>
            <person name="Kim H.G."/>
            <person name="Park J.Y."/>
            <person name="Lim Y.P."/>
            <person name="Ludwig-Muller J."/>
            <person name="Dixelius C."/>
        </authorList>
    </citation>
    <scope>NUCLEOTIDE SEQUENCE</scope>
    <source>
        <tissue evidence="4">Potato root galls</tissue>
    </source>
</reference>
<dbReference type="Pfam" id="PF00400">
    <property type="entry name" value="WD40"/>
    <property type="match status" value="4"/>
</dbReference>
<feature type="repeat" description="WD" evidence="3">
    <location>
        <begin position="438"/>
        <end position="469"/>
    </location>
</feature>
<protein>
    <recommendedName>
        <fullName evidence="5">CTLH domain-containing protein</fullName>
    </recommendedName>
</protein>